<feature type="compositionally biased region" description="Basic and acidic residues" evidence="7">
    <location>
        <begin position="336"/>
        <end position="345"/>
    </location>
</feature>
<keyword evidence="4 6" id="KW-0067">ATP-binding</keyword>
<dbReference type="InterPro" id="IPR001650">
    <property type="entry name" value="Helicase_C-like"/>
</dbReference>
<proteinExistence type="inferred from homology"/>
<evidence type="ECO:0000256" key="3">
    <source>
        <dbReference type="ARBA" id="ARBA00022801"/>
    </source>
</evidence>
<dbReference type="Gene3D" id="3.40.50.300">
    <property type="entry name" value="P-loop containing nucleotide triphosphate hydrolases"/>
    <property type="match status" value="2"/>
</dbReference>
<feature type="compositionally biased region" description="Acidic residues" evidence="7">
    <location>
        <begin position="413"/>
        <end position="423"/>
    </location>
</feature>
<feature type="compositionally biased region" description="Basic and acidic residues" evidence="7">
    <location>
        <begin position="537"/>
        <end position="550"/>
    </location>
</feature>
<feature type="domain" description="Helicase ATP-binding" evidence="9">
    <location>
        <begin position="684"/>
        <end position="850"/>
    </location>
</feature>
<evidence type="ECO:0000256" key="6">
    <source>
        <dbReference type="RuleBase" id="RU365068"/>
    </source>
</evidence>
<evidence type="ECO:0000313" key="12">
    <source>
        <dbReference type="EMBL" id="KAK8845198.1"/>
    </source>
</evidence>
<keyword evidence="6 12" id="KW-0347">Helicase</keyword>
<dbReference type="InterPro" id="IPR000719">
    <property type="entry name" value="Prot_kinase_dom"/>
</dbReference>
<comment type="similarity">
    <text evidence="6">Belongs to the DEAD box helicase family.</text>
</comment>
<reference evidence="12 13" key="1">
    <citation type="submission" date="2024-04" db="EMBL/GenBank/DDBJ databases">
        <title>Tritrichomonas musculus Genome.</title>
        <authorList>
            <person name="Alves-Ferreira E."/>
            <person name="Grigg M."/>
            <person name="Lorenzi H."/>
            <person name="Galac M."/>
        </authorList>
    </citation>
    <scope>NUCLEOTIDE SEQUENCE [LARGE SCALE GENOMIC DNA]</scope>
    <source>
        <strain evidence="12 13">EAF2021</strain>
    </source>
</reference>
<keyword evidence="13" id="KW-1185">Reference proteome</keyword>
<organism evidence="12 13">
    <name type="scientific">Tritrichomonas musculus</name>
    <dbReference type="NCBI Taxonomy" id="1915356"/>
    <lineage>
        <taxon>Eukaryota</taxon>
        <taxon>Metamonada</taxon>
        <taxon>Parabasalia</taxon>
        <taxon>Tritrichomonadida</taxon>
        <taxon>Tritrichomonadidae</taxon>
        <taxon>Tritrichomonas</taxon>
    </lineage>
</organism>
<evidence type="ECO:0000256" key="4">
    <source>
        <dbReference type="ARBA" id="ARBA00022840"/>
    </source>
</evidence>
<dbReference type="PROSITE" id="PS50011">
    <property type="entry name" value="PROTEIN_KINASE_DOM"/>
    <property type="match status" value="1"/>
</dbReference>
<feature type="region of interest" description="Disordered" evidence="7">
    <location>
        <begin position="336"/>
        <end position="553"/>
    </location>
</feature>
<evidence type="ECO:0000259" key="9">
    <source>
        <dbReference type="PROSITE" id="PS51192"/>
    </source>
</evidence>
<evidence type="ECO:0000259" key="8">
    <source>
        <dbReference type="PROSITE" id="PS50011"/>
    </source>
</evidence>
<dbReference type="SMART" id="SM00487">
    <property type="entry name" value="DEXDc"/>
    <property type="match status" value="1"/>
</dbReference>
<evidence type="ECO:0000313" key="13">
    <source>
        <dbReference type="Proteomes" id="UP001470230"/>
    </source>
</evidence>
<comment type="function">
    <text evidence="6">RNA helicase.</text>
</comment>
<comment type="domain">
    <text evidence="6">The Q motif is unique to and characteristic of the DEAD box family of RNA helicases and controls ATP binding and hydrolysis.</text>
</comment>
<feature type="domain" description="Helicase C-terminal" evidence="10">
    <location>
        <begin position="858"/>
        <end position="1043"/>
    </location>
</feature>
<comment type="caution">
    <text evidence="12">The sequence shown here is derived from an EMBL/GenBank/DDBJ whole genome shotgun (WGS) entry which is preliminary data.</text>
</comment>
<dbReference type="EMBL" id="JAPFFF010000031">
    <property type="protein sequence ID" value="KAK8845198.1"/>
    <property type="molecule type" value="Genomic_DNA"/>
</dbReference>
<dbReference type="GO" id="GO:0004386">
    <property type="term" value="F:helicase activity"/>
    <property type="evidence" value="ECO:0007669"/>
    <property type="project" value="UniProtKB-KW"/>
</dbReference>
<dbReference type="Pfam" id="PF00270">
    <property type="entry name" value="DEAD"/>
    <property type="match status" value="1"/>
</dbReference>
<dbReference type="InterPro" id="IPR011545">
    <property type="entry name" value="DEAD/DEAH_box_helicase_dom"/>
</dbReference>
<evidence type="ECO:0000256" key="5">
    <source>
        <dbReference type="ARBA" id="ARBA00022884"/>
    </source>
</evidence>
<dbReference type="InterPro" id="IPR014001">
    <property type="entry name" value="Helicase_ATP-bd"/>
</dbReference>
<dbReference type="EC" id="3.6.4.13" evidence="6"/>
<dbReference type="Gene3D" id="1.10.510.10">
    <property type="entry name" value="Transferase(Phosphotransferase) domain 1"/>
    <property type="match status" value="1"/>
</dbReference>
<keyword evidence="2 6" id="KW-0547">Nucleotide-binding</keyword>
<dbReference type="InterPro" id="IPR027417">
    <property type="entry name" value="P-loop_NTPase"/>
</dbReference>
<evidence type="ECO:0000313" key="11">
    <source>
        <dbReference type="EMBL" id="KAK8834406.1"/>
    </source>
</evidence>
<evidence type="ECO:0000256" key="2">
    <source>
        <dbReference type="ARBA" id="ARBA00022741"/>
    </source>
</evidence>
<dbReference type="Proteomes" id="UP001470230">
    <property type="component" value="Unassembled WGS sequence"/>
</dbReference>
<dbReference type="SUPFAM" id="SSF56112">
    <property type="entry name" value="Protein kinase-like (PK-like)"/>
    <property type="match status" value="1"/>
</dbReference>
<dbReference type="Pfam" id="PF00271">
    <property type="entry name" value="Helicase_C"/>
    <property type="match status" value="1"/>
</dbReference>
<dbReference type="EMBL" id="JAPFFF010000415">
    <property type="protein sequence ID" value="KAK8834406.1"/>
    <property type="molecule type" value="Genomic_DNA"/>
</dbReference>
<evidence type="ECO:0000259" key="10">
    <source>
        <dbReference type="PROSITE" id="PS51194"/>
    </source>
</evidence>
<feature type="compositionally biased region" description="Basic and acidic residues" evidence="7">
    <location>
        <begin position="372"/>
        <end position="383"/>
    </location>
</feature>
<dbReference type="InterPro" id="IPR011009">
    <property type="entry name" value="Kinase-like_dom_sf"/>
</dbReference>
<evidence type="ECO:0000256" key="1">
    <source>
        <dbReference type="ARBA" id="ARBA00008171"/>
    </source>
</evidence>
<dbReference type="CDD" id="cd18787">
    <property type="entry name" value="SF2_C_DEAD"/>
    <property type="match status" value="1"/>
</dbReference>
<keyword evidence="5 6" id="KW-0694">RNA-binding</keyword>
<feature type="compositionally biased region" description="Basic and acidic residues" evidence="7">
    <location>
        <begin position="514"/>
        <end position="529"/>
    </location>
</feature>
<accession>A0ABR2HDS9</accession>
<protein>
    <recommendedName>
        <fullName evidence="6">ATP-dependent RNA helicase</fullName>
        <ecNumber evidence="6">3.6.4.13</ecNumber>
    </recommendedName>
</protein>
<dbReference type="PROSITE" id="PS51192">
    <property type="entry name" value="HELICASE_ATP_BIND_1"/>
    <property type="match status" value="1"/>
</dbReference>
<keyword evidence="3 6" id="KW-0378">Hydrolase</keyword>
<dbReference type="Pfam" id="PF07714">
    <property type="entry name" value="PK_Tyr_Ser-Thr"/>
    <property type="match status" value="1"/>
</dbReference>
<name>A0ABR2HDS9_9EUKA</name>
<feature type="domain" description="Protein kinase" evidence="8">
    <location>
        <begin position="1"/>
        <end position="269"/>
    </location>
</feature>
<dbReference type="PROSITE" id="PS51194">
    <property type="entry name" value="HELICASE_CTER"/>
    <property type="match status" value="1"/>
</dbReference>
<feature type="compositionally biased region" description="Basic and acidic residues" evidence="7">
    <location>
        <begin position="479"/>
        <end position="488"/>
    </location>
</feature>
<feature type="compositionally biased region" description="Basic and acidic residues" evidence="7">
    <location>
        <begin position="353"/>
        <end position="365"/>
    </location>
</feature>
<dbReference type="InterPro" id="IPR001245">
    <property type="entry name" value="Ser-Thr/Tyr_kinase_cat_dom"/>
</dbReference>
<comment type="similarity">
    <text evidence="1">Belongs to the protein kinase superfamily. TKL Ser/Thr protein kinase family. ROCO subfamily.</text>
</comment>
<dbReference type="SUPFAM" id="SSF52540">
    <property type="entry name" value="P-loop containing nucleoside triphosphate hydrolases"/>
    <property type="match status" value="1"/>
</dbReference>
<sequence length="1050" mass="120664">MIDVNQYIIVERLKTNSTFTNSKLIQNMKTKETFLAKTICINDEEGINKKIFIWKIVTMLHIYHPSLYPIFGYSLKDFDNGDNVTIIMKPPKNDSLLKLLQDIKNNTSDLSISNTTLQKILIGIACGMMFLHRHHIVHGNLKPENILLDENYKPLITDFYLSKNCSLQDTSSIYTAPETIKSEQLNGKSDVYSFSMIMFEIVTATTPFPAFQNKQMTSFDFHNKVVSEKYRPEFTVPVKDSLKKLIEKCWSDNPSDRPTFEEIFYRLAFSQEGSVYDSNWNEGEFKYYLEDADISEILSYAFEINDDSNSTEKLKGKSEKIENKLNEYEMNIKKLPEKENEEIKTEAQQSISEQKEIAKDDEELKTASVKSFNEEEKQAKDNEELQTPPVESFNEQPKPTKDNEEITAPQINEQEELEKDNEEMQTLPIKSLNEQEEPTKDNDEITTQQVKSLNEQEETTKDNDEITTQQVKSLNEQEETTKDNDEMKAIQVKSLNEQEESTKNTQKLQAPVKTFKEQEKHAEDNEESKAPQVKPSNEQEKRRRGSDKLKIASAKSFVSKDKLKKGKDDFKISSSKSFNANNKKKFASTSIRHQQHKPFHNLNTSTSNDGELYLLKSLSKIEGIDSDDIDFKPLENQVRDIEMVENENKSFDEIIVGPNSSQILQAISDIGFNKPSNAQVHAIPLLSEQKADLLIQSQNGSGKTLAFIVAMLLRVDPEIHNLQAICMLNSQELAQQTFDLFNKMNVHTKFKGEICIDNMKQPPSDTQLLFGMPASFLYYIKEKAINVSSLNFAVFDEADSIFEKDSENYSPAIKLIKNIKMDTRCSFFTSTFTNSVAETLKPFRGNITTIRLKNMNEKVQHWYTKVDNEEEALDCILELVCMVKKGQIIIFTRSKEKVKILLEFLCSNDISCKQFSSELAPQKRYNNIEAFRNDDFKVLIATDVLPRGLEIPNLNLVINYQTPIIWKSVFNFNSRNSSQQKKQYPDRATYFNRAERVGRLGHPGLCFTVVIDPGDELALKGFLSTKQLNIPLNFIEKNQFDTLPIDDIIY</sequence>
<comment type="catalytic activity">
    <reaction evidence="6">
        <text>ATP + H2O = ADP + phosphate + H(+)</text>
        <dbReference type="Rhea" id="RHEA:13065"/>
        <dbReference type="ChEBI" id="CHEBI:15377"/>
        <dbReference type="ChEBI" id="CHEBI:15378"/>
        <dbReference type="ChEBI" id="CHEBI:30616"/>
        <dbReference type="ChEBI" id="CHEBI:43474"/>
        <dbReference type="ChEBI" id="CHEBI:456216"/>
        <dbReference type="EC" id="3.6.4.13"/>
    </reaction>
</comment>
<evidence type="ECO:0000256" key="7">
    <source>
        <dbReference type="SAM" id="MobiDB-lite"/>
    </source>
</evidence>
<dbReference type="PANTHER" id="PTHR24031">
    <property type="entry name" value="RNA HELICASE"/>
    <property type="match status" value="1"/>
</dbReference>
<dbReference type="SMART" id="SM00490">
    <property type="entry name" value="HELICc"/>
    <property type="match status" value="1"/>
</dbReference>
<gene>
    <name evidence="12" type="ORF">M9Y10_021380</name>
    <name evidence="11" type="ORF">M9Y10_031229</name>
</gene>